<dbReference type="NCBIfam" id="TIGR00536">
    <property type="entry name" value="hemK_fam"/>
    <property type="match status" value="1"/>
</dbReference>
<organism evidence="7 8">
    <name type="scientific">Streptomyces ovatisporus</name>
    <dbReference type="NCBI Taxonomy" id="1128682"/>
    <lineage>
        <taxon>Bacteria</taxon>
        <taxon>Bacillati</taxon>
        <taxon>Actinomycetota</taxon>
        <taxon>Actinomycetes</taxon>
        <taxon>Kitasatosporales</taxon>
        <taxon>Streptomycetaceae</taxon>
        <taxon>Streptomyces</taxon>
    </lineage>
</organism>
<keyword evidence="8" id="KW-1185">Reference proteome</keyword>
<comment type="caution">
    <text evidence="7">The sequence shown here is derived from an EMBL/GenBank/DDBJ whole genome shotgun (WGS) entry which is preliminary data.</text>
</comment>
<accession>A0ABV9A7A1</accession>
<keyword evidence="3" id="KW-0808">Transferase</keyword>
<dbReference type="EC" id="2.1.1.297" evidence="1"/>
<evidence type="ECO:0000256" key="3">
    <source>
        <dbReference type="ARBA" id="ARBA00022679"/>
    </source>
</evidence>
<evidence type="ECO:0000259" key="6">
    <source>
        <dbReference type="Pfam" id="PF05175"/>
    </source>
</evidence>
<dbReference type="SUPFAM" id="SSF53335">
    <property type="entry name" value="S-adenosyl-L-methionine-dependent methyltransferases"/>
    <property type="match status" value="1"/>
</dbReference>
<keyword evidence="4" id="KW-0949">S-adenosyl-L-methionine</keyword>
<dbReference type="InterPro" id="IPR007848">
    <property type="entry name" value="Small_mtfrase_dom"/>
</dbReference>
<evidence type="ECO:0000256" key="5">
    <source>
        <dbReference type="ARBA" id="ARBA00048391"/>
    </source>
</evidence>
<evidence type="ECO:0000313" key="7">
    <source>
        <dbReference type="EMBL" id="MFC4494790.1"/>
    </source>
</evidence>
<evidence type="ECO:0000256" key="2">
    <source>
        <dbReference type="ARBA" id="ARBA00022603"/>
    </source>
</evidence>
<comment type="catalytic activity">
    <reaction evidence="5">
        <text>L-glutaminyl-[peptide chain release factor] + S-adenosyl-L-methionine = N(5)-methyl-L-glutaminyl-[peptide chain release factor] + S-adenosyl-L-homocysteine + H(+)</text>
        <dbReference type="Rhea" id="RHEA:42896"/>
        <dbReference type="Rhea" id="RHEA-COMP:10271"/>
        <dbReference type="Rhea" id="RHEA-COMP:10272"/>
        <dbReference type="ChEBI" id="CHEBI:15378"/>
        <dbReference type="ChEBI" id="CHEBI:30011"/>
        <dbReference type="ChEBI" id="CHEBI:57856"/>
        <dbReference type="ChEBI" id="CHEBI:59789"/>
        <dbReference type="ChEBI" id="CHEBI:61891"/>
        <dbReference type="EC" id="2.1.1.297"/>
    </reaction>
</comment>
<dbReference type="PANTHER" id="PTHR18895">
    <property type="entry name" value="HEMK METHYLTRANSFERASE"/>
    <property type="match status" value="1"/>
</dbReference>
<name>A0ABV9A7A1_9ACTN</name>
<dbReference type="InterPro" id="IPR004556">
    <property type="entry name" value="HemK-like"/>
</dbReference>
<dbReference type="PANTHER" id="PTHR18895:SF74">
    <property type="entry name" value="MTRF1L RELEASE FACTOR GLUTAMINE METHYLTRANSFERASE"/>
    <property type="match status" value="1"/>
</dbReference>
<dbReference type="Gene3D" id="1.10.8.10">
    <property type="entry name" value="DNA helicase RuvA subunit, C-terminal domain"/>
    <property type="match status" value="1"/>
</dbReference>
<dbReference type="EMBL" id="JBHSFH010000006">
    <property type="protein sequence ID" value="MFC4494790.1"/>
    <property type="molecule type" value="Genomic_DNA"/>
</dbReference>
<sequence>MTSLLPSPLSRSALVAELRAAGCVFAEDEAELLMTAAGTPDELAAMAERRIAGEPLEHLLGWAEFCGMRMAVEAGVFVPRRRTEFLVRQAAAALVAGRDRDPGAVPVVLDLCCGSGAVGAALAARTDGHIELHACDVDPAAARCARRNVAPYGGHVHEGDLFGPLPARLRGRVDVLVANVPYVPAGEVALLPPEARLHEPLVALDGGPDGLDVLRRVAAGAPGWLVPGGFLLVETSGRQAPYALEALAACGLTAEAATSGEFSATVLTATAPPAGRNTSARAR</sequence>
<evidence type="ECO:0000256" key="4">
    <source>
        <dbReference type="ARBA" id="ARBA00022691"/>
    </source>
</evidence>
<dbReference type="InterPro" id="IPR029063">
    <property type="entry name" value="SAM-dependent_MTases_sf"/>
</dbReference>
<dbReference type="CDD" id="cd02440">
    <property type="entry name" value="AdoMet_MTases"/>
    <property type="match status" value="1"/>
</dbReference>
<dbReference type="RefSeq" id="WP_386446497.1">
    <property type="nucleotide sequence ID" value="NZ_JBHSFH010000006.1"/>
</dbReference>
<dbReference type="InterPro" id="IPR050320">
    <property type="entry name" value="N5-glutamine_MTase"/>
</dbReference>
<keyword evidence="2" id="KW-0489">Methyltransferase</keyword>
<dbReference type="Pfam" id="PF05175">
    <property type="entry name" value="MTS"/>
    <property type="match status" value="1"/>
</dbReference>
<evidence type="ECO:0000313" key="8">
    <source>
        <dbReference type="Proteomes" id="UP001595997"/>
    </source>
</evidence>
<proteinExistence type="predicted"/>
<evidence type="ECO:0000256" key="1">
    <source>
        <dbReference type="ARBA" id="ARBA00012771"/>
    </source>
</evidence>
<feature type="domain" description="Methyltransferase small" evidence="6">
    <location>
        <begin position="107"/>
        <end position="183"/>
    </location>
</feature>
<dbReference type="Gene3D" id="3.40.50.150">
    <property type="entry name" value="Vaccinia Virus protein VP39"/>
    <property type="match status" value="1"/>
</dbReference>
<dbReference type="InterPro" id="IPR022446">
    <property type="entry name" value="MeTrfrase_put"/>
</dbReference>
<protein>
    <recommendedName>
        <fullName evidence="1">peptide chain release factor N(5)-glutamine methyltransferase</fullName>
        <ecNumber evidence="1">2.1.1.297</ecNumber>
    </recommendedName>
</protein>
<reference evidence="8" key="1">
    <citation type="journal article" date="2019" name="Int. J. Syst. Evol. Microbiol.">
        <title>The Global Catalogue of Microorganisms (GCM) 10K type strain sequencing project: providing services to taxonomists for standard genome sequencing and annotation.</title>
        <authorList>
            <consortium name="The Broad Institute Genomics Platform"/>
            <consortium name="The Broad Institute Genome Sequencing Center for Infectious Disease"/>
            <person name="Wu L."/>
            <person name="Ma J."/>
        </authorList>
    </citation>
    <scope>NUCLEOTIDE SEQUENCE [LARGE SCALE GENOMIC DNA]</scope>
    <source>
        <strain evidence="8">CGMCC 4.7357</strain>
    </source>
</reference>
<dbReference type="NCBIfam" id="TIGR03704">
    <property type="entry name" value="PrmC_rel_meth"/>
    <property type="match status" value="1"/>
</dbReference>
<dbReference type="Proteomes" id="UP001595997">
    <property type="component" value="Unassembled WGS sequence"/>
</dbReference>
<gene>
    <name evidence="7" type="ORF">ACFPA8_11665</name>
</gene>